<proteinExistence type="predicted"/>
<dbReference type="PANTHER" id="PTHR45947:SF3">
    <property type="entry name" value="SULFOQUINOVOSYL TRANSFERASE SQD2"/>
    <property type="match status" value="1"/>
</dbReference>
<reference evidence="3 4" key="1">
    <citation type="submission" date="2019-04" db="EMBL/GenBank/DDBJ databases">
        <title>Azoarcus rhizosphaerae sp. nov. isolated from rhizosphere of Ficus religiosa.</title>
        <authorList>
            <person name="Lin S.-Y."/>
            <person name="Hameed A."/>
            <person name="Hsu Y.-H."/>
            <person name="Young C.-C."/>
        </authorList>
    </citation>
    <scope>NUCLEOTIDE SEQUENCE [LARGE SCALE GENOMIC DNA]</scope>
    <source>
        <strain evidence="3 4">CC-YHH848</strain>
    </source>
</reference>
<protein>
    <submittedName>
        <fullName evidence="3">Glycosyltransferase family 4 protein</fullName>
    </submittedName>
</protein>
<evidence type="ECO:0000313" key="3">
    <source>
        <dbReference type="EMBL" id="THF59293.1"/>
    </source>
</evidence>
<dbReference type="PANTHER" id="PTHR45947">
    <property type="entry name" value="SULFOQUINOVOSYL TRANSFERASE SQD2"/>
    <property type="match status" value="1"/>
</dbReference>
<dbReference type="RefSeq" id="WP_136386078.1">
    <property type="nucleotide sequence ID" value="NZ_SSOD01000014.1"/>
</dbReference>
<keyword evidence="3" id="KW-0808">Transferase</keyword>
<keyword evidence="4" id="KW-1185">Reference proteome</keyword>
<dbReference type="Pfam" id="PF13439">
    <property type="entry name" value="Glyco_transf_4"/>
    <property type="match status" value="1"/>
</dbReference>
<dbReference type="Pfam" id="PF00534">
    <property type="entry name" value="Glycos_transf_1"/>
    <property type="match status" value="1"/>
</dbReference>
<dbReference type="EMBL" id="SSOD01000014">
    <property type="protein sequence ID" value="THF59293.1"/>
    <property type="molecule type" value="Genomic_DNA"/>
</dbReference>
<name>A0A4S4AK56_9RHOO</name>
<organism evidence="3 4">
    <name type="scientific">Pseudothauera rhizosphaerae</name>
    <dbReference type="NCBI Taxonomy" id="2565932"/>
    <lineage>
        <taxon>Bacteria</taxon>
        <taxon>Pseudomonadati</taxon>
        <taxon>Pseudomonadota</taxon>
        <taxon>Betaproteobacteria</taxon>
        <taxon>Rhodocyclales</taxon>
        <taxon>Zoogloeaceae</taxon>
        <taxon>Pseudothauera</taxon>
    </lineage>
</organism>
<sequence length="408" mass="45277">MHILMISDVFFPRINGVSTSIENFRQALAAAGIRSTLIAPAYPGAAADDDPDILRIPSRYLPMDPEDRLMRRSAIRALLPELRRREFTLVHIHTPFAAHYAGLDLARELGLPCVATYHTFFEEYLFHYIPFLPQVWLRSAARRFSCRQCNALDAVIVPSTAMADTLRRYGVTRPLHVLPTGLPESRFAGGDGGYFRSRYEIAGERPLLLFVGRVAHEKNIGFLLGVIDRVRRTHPSALLLVTGEGPALAGLAATVQERGLNEHVRFLGYLDRHSELHDCYRAADLFVFASRTETQGLVLLEAMALGTPVVALAEMGTRDILGPQRGCRIAPDDEDGFAELVTGLLDEPARLQALGVEARRYAREWQADEMARRLAALYRGWARPETRLLDDLQVGATSAARAPSAGAR</sequence>
<dbReference type="InterPro" id="IPR001296">
    <property type="entry name" value="Glyco_trans_1"/>
</dbReference>
<comment type="caution">
    <text evidence="3">The sequence shown here is derived from an EMBL/GenBank/DDBJ whole genome shotgun (WGS) entry which is preliminary data.</text>
</comment>
<dbReference type="AlphaFoldDB" id="A0A4S4AK56"/>
<accession>A0A4S4AK56</accession>
<dbReference type="Gene3D" id="3.40.50.2000">
    <property type="entry name" value="Glycogen Phosphorylase B"/>
    <property type="match status" value="2"/>
</dbReference>
<dbReference type="InterPro" id="IPR050194">
    <property type="entry name" value="Glycosyltransferase_grp1"/>
</dbReference>
<feature type="domain" description="Glycosyltransferase subfamily 4-like N-terminal" evidence="2">
    <location>
        <begin position="14"/>
        <end position="184"/>
    </location>
</feature>
<dbReference type="GO" id="GO:0016757">
    <property type="term" value="F:glycosyltransferase activity"/>
    <property type="evidence" value="ECO:0007669"/>
    <property type="project" value="InterPro"/>
</dbReference>
<evidence type="ECO:0000259" key="1">
    <source>
        <dbReference type="Pfam" id="PF00534"/>
    </source>
</evidence>
<dbReference type="InterPro" id="IPR028098">
    <property type="entry name" value="Glyco_trans_4-like_N"/>
</dbReference>
<dbReference type="OrthoDB" id="9802525at2"/>
<gene>
    <name evidence="3" type="ORF">E6O51_16375</name>
</gene>
<evidence type="ECO:0000259" key="2">
    <source>
        <dbReference type="Pfam" id="PF13439"/>
    </source>
</evidence>
<evidence type="ECO:0000313" key="4">
    <source>
        <dbReference type="Proteomes" id="UP000307956"/>
    </source>
</evidence>
<dbReference type="Proteomes" id="UP000307956">
    <property type="component" value="Unassembled WGS sequence"/>
</dbReference>
<dbReference type="SUPFAM" id="SSF53756">
    <property type="entry name" value="UDP-Glycosyltransferase/glycogen phosphorylase"/>
    <property type="match status" value="1"/>
</dbReference>
<feature type="domain" description="Glycosyl transferase family 1" evidence="1">
    <location>
        <begin position="197"/>
        <end position="359"/>
    </location>
</feature>